<dbReference type="RefSeq" id="WP_135994570.1">
    <property type="nucleotide sequence ID" value="NZ_CP071057.1"/>
</dbReference>
<dbReference type="PANTHER" id="PTHR46268">
    <property type="entry name" value="STRESS RESPONSE PROTEIN NHAX"/>
    <property type="match status" value="1"/>
</dbReference>
<accession>A0A4S2H461</accession>
<sequence length="276" mass="29230">MARERILVPLQGSDSDATPLEAAVRLAPLFDADIRGLFVEPDPATYMMWTGPGAAGASVVSTAVDAVREEADKACKEAEARFEEALKGRRGMASFRRITDSPSEAAEQARLIRALVACPEAASGKGPLADFVASCLVDEACPVYVPRKGALPPKRVCMAWDGSKEAARAAFAADPLLKKGMDVTILHSDRNLDYHDRAAAAPNRLKHWLAARGIEAKTEEVGGKGRLGEALLEASSGADLLVAGAYGHSRITQFIFGGVTRTLLQAVDGPSLLIAH</sequence>
<feature type="domain" description="UspA" evidence="2">
    <location>
        <begin position="154"/>
        <end position="273"/>
    </location>
</feature>
<dbReference type="AlphaFoldDB" id="A0A4S2H461"/>
<dbReference type="SUPFAM" id="SSF52402">
    <property type="entry name" value="Adenine nucleotide alpha hydrolases-like"/>
    <property type="match status" value="2"/>
</dbReference>
<evidence type="ECO:0000256" key="1">
    <source>
        <dbReference type="ARBA" id="ARBA00008791"/>
    </source>
</evidence>
<dbReference type="EMBL" id="SRXW01000001">
    <property type="protein sequence ID" value="TGY90072.1"/>
    <property type="molecule type" value="Genomic_DNA"/>
</dbReference>
<proteinExistence type="inferred from homology"/>
<reference evidence="3 4" key="1">
    <citation type="journal article" date="2017" name="Int. J. Syst. Evol. Microbiol.">
        <title>Marinicauda algicola sp. nov., isolated from a marine red alga Rhodosorus marinus.</title>
        <authorList>
            <person name="Jeong S.E."/>
            <person name="Jeon S.H."/>
            <person name="Chun B.H."/>
            <person name="Kim D.W."/>
            <person name="Jeon C.O."/>
        </authorList>
    </citation>
    <scope>NUCLEOTIDE SEQUENCE [LARGE SCALE GENOMIC DNA]</scope>
    <source>
        <strain evidence="3 4">JCM 31718</strain>
    </source>
</reference>
<dbReference type="OrthoDB" id="9804721at2"/>
<dbReference type="CDD" id="cd00293">
    <property type="entry name" value="USP-like"/>
    <property type="match status" value="1"/>
</dbReference>
<evidence type="ECO:0000259" key="2">
    <source>
        <dbReference type="Pfam" id="PF00582"/>
    </source>
</evidence>
<dbReference type="Pfam" id="PF00582">
    <property type="entry name" value="Usp"/>
    <property type="match status" value="1"/>
</dbReference>
<organism evidence="3 4">
    <name type="scientific">Marinicauda algicola</name>
    <dbReference type="NCBI Taxonomy" id="2029849"/>
    <lineage>
        <taxon>Bacteria</taxon>
        <taxon>Pseudomonadati</taxon>
        <taxon>Pseudomonadota</taxon>
        <taxon>Alphaproteobacteria</taxon>
        <taxon>Maricaulales</taxon>
        <taxon>Maricaulaceae</taxon>
        <taxon>Marinicauda</taxon>
    </lineage>
</organism>
<comment type="similarity">
    <text evidence="1">Belongs to the universal stress protein A family.</text>
</comment>
<dbReference type="PANTHER" id="PTHR46268:SF15">
    <property type="entry name" value="UNIVERSAL STRESS PROTEIN HP_0031"/>
    <property type="match status" value="1"/>
</dbReference>
<gene>
    <name evidence="3" type="ORF">E5163_02790</name>
</gene>
<protein>
    <submittedName>
        <fullName evidence="3">Universal stress protein</fullName>
    </submittedName>
</protein>
<comment type="caution">
    <text evidence="3">The sequence shown here is derived from an EMBL/GenBank/DDBJ whole genome shotgun (WGS) entry which is preliminary data.</text>
</comment>
<dbReference type="Gene3D" id="3.40.50.12370">
    <property type="match status" value="1"/>
</dbReference>
<evidence type="ECO:0000313" key="4">
    <source>
        <dbReference type="Proteomes" id="UP000308054"/>
    </source>
</evidence>
<dbReference type="Proteomes" id="UP000308054">
    <property type="component" value="Unassembled WGS sequence"/>
</dbReference>
<dbReference type="PRINTS" id="PR01438">
    <property type="entry name" value="UNVRSLSTRESS"/>
</dbReference>
<dbReference type="InterPro" id="IPR006015">
    <property type="entry name" value="Universal_stress_UspA"/>
</dbReference>
<keyword evidence="4" id="KW-1185">Reference proteome</keyword>
<name>A0A4S2H461_9PROT</name>
<dbReference type="InterPro" id="IPR006016">
    <property type="entry name" value="UspA"/>
</dbReference>
<evidence type="ECO:0000313" key="3">
    <source>
        <dbReference type="EMBL" id="TGY90072.1"/>
    </source>
</evidence>